<keyword evidence="4" id="KW-1185">Reference proteome</keyword>
<keyword evidence="1" id="KW-0812">Transmembrane</keyword>
<reference evidence="3 4" key="1">
    <citation type="submission" date="2011-11" db="EMBL/GenBank/DDBJ databases">
        <title>Whole genome shotgun sequence of Gordonia araii NBRC 100433.</title>
        <authorList>
            <person name="Yoshida Y."/>
            <person name="Hosoyama A."/>
            <person name="Tsuchikane K."/>
            <person name="Katsumata H."/>
            <person name="Yamazaki S."/>
            <person name="Fujita N."/>
        </authorList>
    </citation>
    <scope>NUCLEOTIDE SEQUENCE [LARGE SCALE GENOMIC DNA]</scope>
    <source>
        <strain evidence="3 4">NBRC 100433</strain>
    </source>
</reference>
<feature type="transmembrane region" description="Helical" evidence="1">
    <location>
        <begin position="6"/>
        <end position="28"/>
    </location>
</feature>
<evidence type="ECO:0000313" key="4">
    <source>
        <dbReference type="Proteomes" id="UP000035088"/>
    </source>
</evidence>
<feature type="domain" description="DUF4178" evidence="2">
    <location>
        <begin position="68"/>
        <end position="197"/>
    </location>
</feature>
<accession>G7GZ96</accession>
<dbReference type="STRING" id="1073574.GOARA_021_01590"/>
<comment type="caution">
    <text evidence="3">The sequence shown here is derived from an EMBL/GenBank/DDBJ whole genome shotgun (WGS) entry which is preliminary data.</text>
</comment>
<organism evidence="3 4">
    <name type="scientific">Gordonia araii NBRC 100433</name>
    <dbReference type="NCBI Taxonomy" id="1073574"/>
    <lineage>
        <taxon>Bacteria</taxon>
        <taxon>Bacillati</taxon>
        <taxon>Actinomycetota</taxon>
        <taxon>Actinomycetes</taxon>
        <taxon>Mycobacteriales</taxon>
        <taxon>Gordoniaceae</taxon>
        <taxon>Gordonia</taxon>
    </lineage>
</organism>
<evidence type="ECO:0000259" key="2">
    <source>
        <dbReference type="Pfam" id="PF13785"/>
    </source>
</evidence>
<name>G7GZ96_9ACTN</name>
<evidence type="ECO:0000256" key="1">
    <source>
        <dbReference type="SAM" id="Phobius"/>
    </source>
</evidence>
<sequence length="215" mass="23407">MADVKYAVIIIIALLLIIAVAVVFNVLAANAARKAEAEALRNRTYRPGDPFSSADDDAVFGDPRQLKPSDLVDIRGATFAVRGVIRFTQDGYNWIEAHLDTGTGRRAWISVEDDPDLEVVMWNELDGVTLTPGPATLELDGHRFSYDEDGSATFTSAGTTGVATSGSMRYHDYEAGSIRLSFEDFGSGWEASRGEVLARSEYRIYPSNPAPEGPQ</sequence>
<gene>
    <name evidence="3" type="ORF">GOARA_021_01590</name>
</gene>
<dbReference type="AlphaFoldDB" id="G7GZ96"/>
<dbReference type="Proteomes" id="UP000035088">
    <property type="component" value="Unassembled WGS sequence"/>
</dbReference>
<evidence type="ECO:0000313" key="3">
    <source>
        <dbReference type="EMBL" id="GAB08921.1"/>
    </source>
</evidence>
<dbReference type="Pfam" id="PF13785">
    <property type="entry name" value="DUF4178"/>
    <property type="match status" value="1"/>
</dbReference>
<proteinExistence type="predicted"/>
<protein>
    <recommendedName>
        <fullName evidence="2">DUF4178 domain-containing protein</fullName>
    </recommendedName>
</protein>
<keyword evidence="1" id="KW-0472">Membrane</keyword>
<keyword evidence="1" id="KW-1133">Transmembrane helix</keyword>
<dbReference type="InterPro" id="IPR025235">
    <property type="entry name" value="DUF4178"/>
</dbReference>
<dbReference type="EMBL" id="BAEE01000021">
    <property type="protein sequence ID" value="GAB08921.1"/>
    <property type="molecule type" value="Genomic_DNA"/>
</dbReference>